<dbReference type="OrthoDB" id="10058715at2759"/>
<organism evidence="1 2">
    <name type="scientific">Araneus ventricosus</name>
    <name type="common">Orbweaver spider</name>
    <name type="synonym">Epeira ventricosa</name>
    <dbReference type="NCBI Taxonomy" id="182803"/>
    <lineage>
        <taxon>Eukaryota</taxon>
        <taxon>Metazoa</taxon>
        <taxon>Ecdysozoa</taxon>
        <taxon>Arthropoda</taxon>
        <taxon>Chelicerata</taxon>
        <taxon>Arachnida</taxon>
        <taxon>Araneae</taxon>
        <taxon>Araneomorphae</taxon>
        <taxon>Entelegynae</taxon>
        <taxon>Araneoidea</taxon>
        <taxon>Araneidae</taxon>
        <taxon>Araneus</taxon>
    </lineage>
</organism>
<dbReference type="Proteomes" id="UP000499080">
    <property type="component" value="Unassembled WGS sequence"/>
</dbReference>
<protein>
    <recommendedName>
        <fullName evidence="3">DUF659 domain-containing protein</fullName>
    </recommendedName>
</protein>
<comment type="caution">
    <text evidence="1">The sequence shown here is derived from an EMBL/GenBank/DDBJ whole genome shotgun (WGS) entry which is preliminary data.</text>
</comment>
<accession>A0A4Y2H910</accession>
<evidence type="ECO:0000313" key="1">
    <source>
        <dbReference type="EMBL" id="GBM61456.1"/>
    </source>
</evidence>
<sequence length="107" mass="12065">MGKKTSLQFQSCHLEPENAAEAIYKILEQWDLVNQVIAMTFDTTSVNTVHLNGTCTLLEDKNGRDLLWLACCHHNLELILAKVFTLCFVPSSSPEIPLFKRKSGTEK</sequence>
<evidence type="ECO:0008006" key="3">
    <source>
        <dbReference type="Google" id="ProtNLM"/>
    </source>
</evidence>
<gene>
    <name evidence="1" type="ORF">AVEN_96566_1</name>
</gene>
<dbReference type="EMBL" id="BGPR01001767">
    <property type="protein sequence ID" value="GBM61456.1"/>
    <property type="molecule type" value="Genomic_DNA"/>
</dbReference>
<keyword evidence="2" id="KW-1185">Reference proteome</keyword>
<dbReference type="AlphaFoldDB" id="A0A4Y2H910"/>
<proteinExistence type="predicted"/>
<evidence type="ECO:0000313" key="2">
    <source>
        <dbReference type="Proteomes" id="UP000499080"/>
    </source>
</evidence>
<reference evidence="1 2" key="1">
    <citation type="journal article" date="2019" name="Sci. Rep.">
        <title>Orb-weaving spider Araneus ventricosus genome elucidates the spidroin gene catalogue.</title>
        <authorList>
            <person name="Kono N."/>
            <person name="Nakamura H."/>
            <person name="Ohtoshi R."/>
            <person name="Moran D.A.P."/>
            <person name="Shinohara A."/>
            <person name="Yoshida Y."/>
            <person name="Fujiwara M."/>
            <person name="Mori M."/>
            <person name="Tomita M."/>
            <person name="Arakawa K."/>
        </authorList>
    </citation>
    <scope>NUCLEOTIDE SEQUENCE [LARGE SCALE GENOMIC DNA]</scope>
</reference>
<name>A0A4Y2H910_ARAVE</name>